<comment type="caution">
    <text evidence="1">The sequence shown here is derived from an EMBL/GenBank/DDBJ whole genome shotgun (WGS) entry which is preliminary data.</text>
</comment>
<organism evidence="1 2">
    <name type="scientific">Anthostomella pinea</name>
    <dbReference type="NCBI Taxonomy" id="933095"/>
    <lineage>
        <taxon>Eukaryota</taxon>
        <taxon>Fungi</taxon>
        <taxon>Dikarya</taxon>
        <taxon>Ascomycota</taxon>
        <taxon>Pezizomycotina</taxon>
        <taxon>Sordariomycetes</taxon>
        <taxon>Xylariomycetidae</taxon>
        <taxon>Xylariales</taxon>
        <taxon>Xylariaceae</taxon>
        <taxon>Anthostomella</taxon>
    </lineage>
</organism>
<evidence type="ECO:0000313" key="1">
    <source>
        <dbReference type="EMBL" id="CAJ2505125.1"/>
    </source>
</evidence>
<name>A0AAI8VIP0_9PEZI</name>
<evidence type="ECO:0000313" key="2">
    <source>
        <dbReference type="Proteomes" id="UP001295740"/>
    </source>
</evidence>
<keyword evidence="2" id="KW-1185">Reference proteome</keyword>
<reference evidence="1" key="1">
    <citation type="submission" date="2023-10" db="EMBL/GenBank/DDBJ databases">
        <authorList>
            <person name="Hackl T."/>
        </authorList>
    </citation>
    <scope>NUCLEOTIDE SEQUENCE</scope>
</reference>
<dbReference type="EMBL" id="CAUWAG010000007">
    <property type="protein sequence ID" value="CAJ2505125.1"/>
    <property type="molecule type" value="Genomic_DNA"/>
</dbReference>
<dbReference type="AlphaFoldDB" id="A0AAI8VIP0"/>
<accession>A0AAI8VIP0</accession>
<sequence>MATQDSKKVFGWGCSVPIDPTSEMPTTATITHCSTCECPGPDESGVLMVIIEKACELHESNVVKYMIPVVNGMAREAAMKLGLSLHQGIDHMPMYRDKVKWVDGLCVEVLGRGFTSDEFDELFKLPRGQKLCSWVL</sequence>
<dbReference type="Proteomes" id="UP001295740">
    <property type="component" value="Unassembled WGS sequence"/>
</dbReference>
<gene>
    <name evidence="1" type="ORF">KHLLAP_LOCUS5593</name>
</gene>
<protein>
    <submittedName>
        <fullName evidence="1">Uu.00g125190.m01.CDS01</fullName>
    </submittedName>
</protein>
<proteinExistence type="predicted"/>